<comment type="caution">
    <text evidence="7">The sequence shown here is derived from an EMBL/GenBank/DDBJ whole genome shotgun (WGS) entry which is preliminary data.</text>
</comment>
<keyword evidence="2 5" id="KW-0547">Nucleotide-binding</keyword>
<evidence type="ECO:0000256" key="2">
    <source>
        <dbReference type="ARBA" id="ARBA00022741"/>
    </source>
</evidence>
<name>A0ABN9UBE3_9DINO</name>
<dbReference type="Proteomes" id="UP001189429">
    <property type="component" value="Unassembled WGS sequence"/>
</dbReference>
<organism evidence="7 8">
    <name type="scientific">Prorocentrum cordatum</name>
    <dbReference type="NCBI Taxonomy" id="2364126"/>
    <lineage>
        <taxon>Eukaryota</taxon>
        <taxon>Sar</taxon>
        <taxon>Alveolata</taxon>
        <taxon>Dinophyceae</taxon>
        <taxon>Prorocentrales</taxon>
        <taxon>Prorocentraceae</taxon>
        <taxon>Prorocentrum</taxon>
    </lineage>
</organism>
<dbReference type="Pfam" id="PF00069">
    <property type="entry name" value="Pkinase"/>
    <property type="match status" value="1"/>
</dbReference>
<evidence type="ECO:0000256" key="1">
    <source>
        <dbReference type="ARBA" id="ARBA00022679"/>
    </source>
</evidence>
<dbReference type="SUPFAM" id="SSF56112">
    <property type="entry name" value="Protein kinase-like (PK-like)"/>
    <property type="match status" value="1"/>
</dbReference>
<dbReference type="SMART" id="SM00220">
    <property type="entry name" value="S_TKc"/>
    <property type="match status" value="1"/>
</dbReference>
<dbReference type="InterPro" id="IPR017441">
    <property type="entry name" value="Protein_kinase_ATP_BS"/>
</dbReference>
<sequence>ETLSTGTGSSWGAVKFGGGADEFHAAYEVEEEIGRGTYGVVARVRHRQTRELRAMKRVRAAAPRRTFADASPVGEVGALARLDHPNVARLIEHYATQDEVLLVQELCSGTSLEARLHKTGRMAAEEAAAVMRQMLEAVNHCHKQHVIHRDLKAGRILSSSPRRVRRP</sequence>
<evidence type="ECO:0000256" key="4">
    <source>
        <dbReference type="ARBA" id="ARBA00022840"/>
    </source>
</evidence>
<evidence type="ECO:0000259" key="6">
    <source>
        <dbReference type="PROSITE" id="PS50011"/>
    </source>
</evidence>
<evidence type="ECO:0000256" key="5">
    <source>
        <dbReference type="PROSITE-ProRule" id="PRU10141"/>
    </source>
</evidence>
<proteinExistence type="predicted"/>
<keyword evidence="8" id="KW-1185">Reference proteome</keyword>
<dbReference type="InterPro" id="IPR000719">
    <property type="entry name" value="Prot_kinase_dom"/>
</dbReference>
<evidence type="ECO:0000313" key="8">
    <source>
        <dbReference type="Proteomes" id="UP001189429"/>
    </source>
</evidence>
<dbReference type="PANTHER" id="PTHR24348">
    <property type="entry name" value="SERINE/THREONINE-PROTEIN KINASE UNC-51-RELATED"/>
    <property type="match status" value="1"/>
</dbReference>
<keyword evidence="3" id="KW-0418">Kinase</keyword>
<keyword evidence="4 5" id="KW-0067">ATP-binding</keyword>
<feature type="binding site" evidence="5">
    <location>
        <position position="56"/>
    </location>
    <ligand>
        <name>ATP</name>
        <dbReference type="ChEBI" id="CHEBI:30616"/>
    </ligand>
</feature>
<accession>A0ABN9UBE3</accession>
<evidence type="ECO:0000256" key="3">
    <source>
        <dbReference type="ARBA" id="ARBA00022777"/>
    </source>
</evidence>
<dbReference type="PROSITE" id="PS50011">
    <property type="entry name" value="PROTEIN_KINASE_DOM"/>
    <property type="match status" value="1"/>
</dbReference>
<dbReference type="PANTHER" id="PTHR24348:SF22">
    <property type="entry name" value="NON-SPECIFIC SERINE_THREONINE PROTEIN KINASE"/>
    <property type="match status" value="1"/>
</dbReference>
<dbReference type="PROSITE" id="PS00107">
    <property type="entry name" value="PROTEIN_KINASE_ATP"/>
    <property type="match status" value="1"/>
</dbReference>
<reference evidence="7" key="1">
    <citation type="submission" date="2023-10" db="EMBL/GenBank/DDBJ databases">
        <authorList>
            <person name="Chen Y."/>
            <person name="Shah S."/>
            <person name="Dougan E. K."/>
            <person name="Thang M."/>
            <person name="Chan C."/>
        </authorList>
    </citation>
    <scope>NUCLEOTIDE SEQUENCE [LARGE SCALE GENOMIC DNA]</scope>
</reference>
<dbReference type="EMBL" id="CAUYUJ010015659">
    <property type="protein sequence ID" value="CAK0856700.1"/>
    <property type="molecule type" value="Genomic_DNA"/>
</dbReference>
<feature type="domain" description="Protein kinase" evidence="6">
    <location>
        <begin position="27"/>
        <end position="167"/>
    </location>
</feature>
<feature type="non-terminal residue" evidence="7">
    <location>
        <position position="1"/>
    </location>
</feature>
<dbReference type="Gene3D" id="1.10.510.10">
    <property type="entry name" value="Transferase(Phosphotransferase) domain 1"/>
    <property type="match status" value="1"/>
</dbReference>
<gene>
    <name evidence="7" type="ORF">PCOR1329_LOCUS47010</name>
</gene>
<dbReference type="InterPro" id="IPR011009">
    <property type="entry name" value="Kinase-like_dom_sf"/>
</dbReference>
<keyword evidence="1" id="KW-0808">Transferase</keyword>
<dbReference type="InterPro" id="IPR045269">
    <property type="entry name" value="Atg1-like"/>
</dbReference>
<protein>
    <recommendedName>
        <fullName evidence="6">Protein kinase domain-containing protein</fullName>
    </recommendedName>
</protein>
<evidence type="ECO:0000313" key="7">
    <source>
        <dbReference type="EMBL" id="CAK0856700.1"/>
    </source>
</evidence>